<gene>
    <name evidence="2" type="ORF">S01H1_56439</name>
</gene>
<protein>
    <recommendedName>
        <fullName evidence="1">PpiC domain-containing protein</fullName>
    </recommendedName>
</protein>
<sequence length="205" mass="23838">MNFEKVWQRSPSDAEMDSLVQNHVREEILYREALAMGLDRGDGIIKRRLRQKMEFFSEDIANLSEPDEFELQSFLAKHMQDYRQPTRYSFRQIYFDTGKRGQAAHNDASALLKTLSKRETGNAELGDRLMIQQQFDNETENRIKNALGSEFLDSLQQLPTGSWSGPIRSGFGLHLVYIDQRVEGSTPRLGKVRNLVRRDWALQKR</sequence>
<comment type="caution">
    <text evidence="2">The sequence shown here is derived from an EMBL/GenBank/DDBJ whole genome shotgun (WGS) entry which is preliminary data.</text>
</comment>
<dbReference type="EMBL" id="BARS01036752">
    <property type="protein sequence ID" value="GAG18482.1"/>
    <property type="molecule type" value="Genomic_DNA"/>
</dbReference>
<proteinExistence type="predicted"/>
<dbReference type="InterPro" id="IPR046357">
    <property type="entry name" value="PPIase_dom_sf"/>
</dbReference>
<dbReference type="AlphaFoldDB" id="X0W5D4"/>
<organism evidence="2">
    <name type="scientific">marine sediment metagenome</name>
    <dbReference type="NCBI Taxonomy" id="412755"/>
    <lineage>
        <taxon>unclassified sequences</taxon>
        <taxon>metagenomes</taxon>
        <taxon>ecological metagenomes</taxon>
    </lineage>
</organism>
<dbReference type="Gene3D" id="3.10.50.40">
    <property type="match status" value="1"/>
</dbReference>
<dbReference type="Pfam" id="PF13145">
    <property type="entry name" value="Rotamase_2"/>
    <property type="match status" value="1"/>
</dbReference>
<dbReference type="PROSITE" id="PS50198">
    <property type="entry name" value="PPIC_PPIASE_2"/>
    <property type="match status" value="1"/>
</dbReference>
<reference evidence="2" key="1">
    <citation type="journal article" date="2014" name="Front. Microbiol.">
        <title>High frequency of phylogenetically diverse reductive dehalogenase-homologous genes in deep subseafloor sedimentary metagenomes.</title>
        <authorList>
            <person name="Kawai M."/>
            <person name="Futagami T."/>
            <person name="Toyoda A."/>
            <person name="Takaki Y."/>
            <person name="Nishi S."/>
            <person name="Hori S."/>
            <person name="Arai W."/>
            <person name="Tsubouchi T."/>
            <person name="Morono Y."/>
            <person name="Uchiyama I."/>
            <person name="Ito T."/>
            <person name="Fujiyama A."/>
            <person name="Inagaki F."/>
            <person name="Takami H."/>
        </authorList>
    </citation>
    <scope>NUCLEOTIDE SEQUENCE</scope>
    <source>
        <strain evidence="2">Expedition CK06-06</strain>
    </source>
</reference>
<evidence type="ECO:0000313" key="2">
    <source>
        <dbReference type="EMBL" id="GAG18482.1"/>
    </source>
</evidence>
<accession>X0W5D4</accession>
<feature type="non-terminal residue" evidence="2">
    <location>
        <position position="205"/>
    </location>
</feature>
<feature type="domain" description="PpiC" evidence="1">
    <location>
        <begin position="66"/>
        <end position="180"/>
    </location>
</feature>
<name>X0W5D4_9ZZZZ</name>
<dbReference type="InterPro" id="IPR000297">
    <property type="entry name" value="PPIase_PpiC"/>
</dbReference>
<evidence type="ECO:0000259" key="1">
    <source>
        <dbReference type="PROSITE" id="PS50198"/>
    </source>
</evidence>
<dbReference type="SUPFAM" id="SSF54534">
    <property type="entry name" value="FKBP-like"/>
    <property type="match status" value="1"/>
</dbReference>
<dbReference type="GO" id="GO:0003755">
    <property type="term" value="F:peptidyl-prolyl cis-trans isomerase activity"/>
    <property type="evidence" value="ECO:0007669"/>
    <property type="project" value="InterPro"/>
</dbReference>